<dbReference type="OrthoDB" id="1731207at2759"/>
<accession>A0A371FB34</accession>
<dbReference type="AlphaFoldDB" id="A0A371FB34"/>
<protein>
    <submittedName>
        <fullName evidence="1">Uncharacterized protein</fullName>
    </submittedName>
</protein>
<evidence type="ECO:0000313" key="1">
    <source>
        <dbReference type="EMBL" id="RDX75501.1"/>
    </source>
</evidence>
<organism evidence="1 2">
    <name type="scientific">Mucuna pruriens</name>
    <name type="common">Velvet bean</name>
    <name type="synonym">Dolichos pruriens</name>
    <dbReference type="NCBI Taxonomy" id="157652"/>
    <lineage>
        <taxon>Eukaryota</taxon>
        <taxon>Viridiplantae</taxon>
        <taxon>Streptophyta</taxon>
        <taxon>Embryophyta</taxon>
        <taxon>Tracheophyta</taxon>
        <taxon>Spermatophyta</taxon>
        <taxon>Magnoliopsida</taxon>
        <taxon>eudicotyledons</taxon>
        <taxon>Gunneridae</taxon>
        <taxon>Pentapetalae</taxon>
        <taxon>rosids</taxon>
        <taxon>fabids</taxon>
        <taxon>Fabales</taxon>
        <taxon>Fabaceae</taxon>
        <taxon>Papilionoideae</taxon>
        <taxon>50 kb inversion clade</taxon>
        <taxon>NPAAA clade</taxon>
        <taxon>indigoferoid/millettioid clade</taxon>
        <taxon>Phaseoleae</taxon>
        <taxon>Mucuna</taxon>
    </lineage>
</organism>
<dbReference type="EMBL" id="QJKJ01009821">
    <property type="protein sequence ID" value="RDX75501.1"/>
    <property type="molecule type" value="Genomic_DNA"/>
</dbReference>
<feature type="non-terminal residue" evidence="1">
    <location>
        <position position="99"/>
    </location>
</feature>
<name>A0A371FB34_MUCPR</name>
<keyword evidence="2" id="KW-1185">Reference proteome</keyword>
<evidence type="ECO:0000313" key="2">
    <source>
        <dbReference type="Proteomes" id="UP000257109"/>
    </source>
</evidence>
<sequence>KRDCGPKGSIKELLVRKAHERGLKGNLREPKTLEMLHEHFFRPQIKRMYILYFPPFFETSDAERYLEWEMKVEQIFSFYYYSDKKVRVASLEYGGYGLV</sequence>
<proteinExistence type="predicted"/>
<gene>
    <name evidence="1" type="ORF">CR513_44610</name>
</gene>
<feature type="non-terminal residue" evidence="1">
    <location>
        <position position="1"/>
    </location>
</feature>
<dbReference type="Proteomes" id="UP000257109">
    <property type="component" value="Unassembled WGS sequence"/>
</dbReference>
<reference evidence="1" key="1">
    <citation type="submission" date="2018-05" db="EMBL/GenBank/DDBJ databases">
        <title>Draft genome of Mucuna pruriens seed.</title>
        <authorList>
            <person name="Nnadi N.E."/>
            <person name="Vos R."/>
            <person name="Hasami M.H."/>
            <person name="Devisetty U.K."/>
            <person name="Aguiy J.C."/>
        </authorList>
    </citation>
    <scope>NUCLEOTIDE SEQUENCE [LARGE SCALE GENOMIC DNA]</scope>
    <source>
        <strain evidence="1">JCA_2017</strain>
    </source>
</reference>
<comment type="caution">
    <text evidence="1">The sequence shown here is derived from an EMBL/GenBank/DDBJ whole genome shotgun (WGS) entry which is preliminary data.</text>
</comment>